<keyword evidence="2" id="KW-1185">Reference proteome</keyword>
<comment type="caution">
    <text evidence="1">The sequence shown here is derived from an EMBL/GenBank/DDBJ whole genome shotgun (WGS) entry which is preliminary data.</text>
</comment>
<reference evidence="1 2" key="1">
    <citation type="submission" date="2019-03" db="EMBL/GenBank/DDBJ databases">
        <title>Genomic Encyclopedia of Type Strains, Phase III (KMG-III): the genomes of soil and plant-associated and newly described type strains.</title>
        <authorList>
            <person name="Whitman W."/>
        </authorList>
    </citation>
    <scope>NUCLEOTIDE SEQUENCE [LARGE SCALE GENOMIC DNA]</scope>
    <source>
        <strain evidence="1 2">CECT 7972</strain>
    </source>
</reference>
<sequence>MFYDLFRKFKYVLNYLLSRYYLAYYKDLLPTSVERQVLVTPLDG</sequence>
<dbReference type="EMBL" id="SNZK01000008">
    <property type="protein sequence ID" value="TDR52328.1"/>
    <property type="molecule type" value="Genomic_DNA"/>
</dbReference>
<dbReference type="Proteomes" id="UP000295558">
    <property type="component" value="Unassembled WGS sequence"/>
</dbReference>
<proteinExistence type="predicted"/>
<accession>A0A4R6ZJ89</accession>
<protein>
    <submittedName>
        <fullName evidence="1">Uncharacterized protein</fullName>
    </submittedName>
</protein>
<gene>
    <name evidence="1" type="ORF">DFP96_1082</name>
</gene>
<evidence type="ECO:0000313" key="2">
    <source>
        <dbReference type="Proteomes" id="UP000295558"/>
    </source>
</evidence>
<dbReference type="AlphaFoldDB" id="A0A4R6ZJ89"/>
<organism evidence="1 2">
    <name type="scientific">Listeria rocourtiae</name>
    <dbReference type="NCBI Taxonomy" id="647910"/>
    <lineage>
        <taxon>Bacteria</taxon>
        <taxon>Bacillati</taxon>
        <taxon>Bacillota</taxon>
        <taxon>Bacilli</taxon>
        <taxon>Bacillales</taxon>
        <taxon>Listeriaceae</taxon>
        <taxon>Listeria</taxon>
    </lineage>
</organism>
<name>A0A4R6ZJ89_9LIST</name>
<evidence type="ECO:0000313" key="1">
    <source>
        <dbReference type="EMBL" id="TDR52328.1"/>
    </source>
</evidence>